<evidence type="ECO:0000313" key="2">
    <source>
        <dbReference type="EMBL" id="KDN66230.1"/>
    </source>
</evidence>
<gene>
    <name evidence="2" type="ORF">CSUB01_08175</name>
</gene>
<dbReference type="AlphaFoldDB" id="A0A066XJR4"/>
<organism evidence="2 3">
    <name type="scientific">Colletotrichum sublineola</name>
    <name type="common">Sorghum anthracnose fungus</name>
    <dbReference type="NCBI Taxonomy" id="1173701"/>
    <lineage>
        <taxon>Eukaryota</taxon>
        <taxon>Fungi</taxon>
        <taxon>Dikarya</taxon>
        <taxon>Ascomycota</taxon>
        <taxon>Pezizomycotina</taxon>
        <taxon>Sordariomycetes</taxon>
        <taxon>Hypocreomycetidae</taxon>
        <taxon>Glomerellales</taxon>
        <taxon>Glomerellaceae</taxon>
        <taxon>Colletotrichum</taxon>
        <taxon>Colletotrichum graminicola species complex</taxon>
    </lineage>
</organism>
<protein>
    <submittedName>
        <fullName evidence="2">Uncharacterized protein</fullName>
    </submittedName>
</protein>
<keyword evidence="3" id="KW-1185">Reference proteome</keyword>
<dbReference type="Proteomes" id="UP000027238">
    <property type="component" value="Unassembled WGS sequence"/>
</dbReference>
<dbReference type="HOGENOM" id="CLU_1151720_0_0_1"/>
<reference evidence="3" key="1">
    <citation type="journal article" date="2014" name="Genome Announc.">
        <title>Draft genome sequence of Colletotrichum sublineola, a destructive pathogen of cultivated sorghum.</title>
        <authorList>
            <person name="Baroncelli R."/>
            <person name="Sanz-Martin J.M."/>
            <person name="Rech G.E."/>
            <person name="Sukno S.A."/>
            <person name="Thon M.R."/>
        </authorList>
    </citation>
    <scope>NUCLEOTIDE SEQUENCE [LARGE SCALE GENOMIC DNA]</scope>
    <source>
        <strain evidence="3">TX430BB</strain>
    </source>
</reference>
<comment type="caution">
    <text evidence="2">The sequence shown here is derived from an EMBL/GenBank/DDBJ whole genome shotgun (WGS) entry which is preliminary data.</text>
</comment>
<name>A0A066XJR4_COLSU</name>
<proteinExistence type="predicted"/>
<accession>A0A066XJR4</accession>
<feature type="region of interest" description="Disordered" evidence="1">
    <location>
        <begin position="22"/>
        <end position="52"/>
    </location>
</feature>
<dbReference type="OMA" id="QPRRMEG"/>
<sequence>MPSSPLLDPEYHLFELRARQSLRPRKPSYPPLHLLDIPRHPDRRPLVSRRTHPEPQLLVKRHDLAVLAPDANMHPLAVQPLPSSSGFPPRPVHLPQAVNEPLNQPPPPPLALPRLQQVNVHRRPPPAPELRPVPVEHQPRRMEGLLQQRLLVHLARLRVVPGHLGLEAPRPPPRELRRRLEHLGHVARVRRRQLLDVGAPDAVAHRVSLPVVEHVAGRRREQGVLGAEGGYVGLPEDTRTN</sequence>
<evidence type="ECO:0000256" key="1">
    <source>
        <dbReference type="SAM" id="MobiDB-lite"/>
    </source>
</evidence>
<dbReference type="EMBL" id="JMSE01000955">
    <property type="protein sequence ID" value="KDN66230.1"/>
    <property type="molecule type" value="Genomic_DNA"/>
</dbReference>
<feature type="region of interest" description="Disordered" evidence="1">
    <location>
        <begin position="79"/>
        <end position="109"/>
    </location>
</feature>
<feature type="compositionally biased region" description="Basic and acidic residues" evidence="1">
    <location>
        <begin position="36"/>
        <end position="45"/>
    </location>
</feature>
<evidence type="ECO:0000313" key="3">
    <source>
        <dbReference type="Proteomes" id="UP000027238"/>
    </source>
</evidence>